<dbReference type="Proteomes" id="UP000266183">
    <property type="component" value="Chromosome"/>
</dbReference>
<proteinExistence type="predicted"/>
<gene>
    <name evidence="3" type="ORF">D4L85_32685</name>
</gene>
<dbReference type="Gene3D" id="2.120.10.80">
    <property type="entry name" value="Kelch-type beta propeller"/>
    <property type="match status" value="1"/>
</dbReference>
<dbReference type="InterPro" id="IPR036179">
    <property type="entry name" value="Ig-like_dom_sf"/>
</dbReference>
<feature type="chain" id="PRO_5017368551" evidence="1">
    <location>
        <begin position="23"/>
        <end position="880"/>
    </location>
</feature>
<feature type="domain" description="Ig-like" evidence="2">
    <location>
        <begin position="702"/>
        <end position="792"/>
    </location>
</feature>
<dbReference type="PANTHER" id="PTHR46013:SF4">
    <property type="entry name" value="B-CELL RECEPTOR CD22-RELATED"/>
    <property type="match status" value="1"/>
</dbReference>
<dbReference type="InterPro" id="IPR022519">
    <property type="entry name" value="Gloeo/Verruco_rpt"/>
</dbReference>
<dbReference type="InterPro" id="IPR026444">
    <property type="entry name" value="Secre_tail"/>
</dbReference>
<protein>
    <submittedName>
        <fullName evidence="3">T9SS C-terminal target domain-containing protein</fullName>
    </submittedName>
</protein>
<dbReference type="OrthoDB" id="615576at2"/>
<dbReference type="InterPro" id="IPR011043">
    <property type="entry name" value="Gal_Oxase/kelch_b-propeller"/>
</dbReference>
<dbReference type="RefSeq" id="WP_119758300.1">
    <property type="nucleotide sequence ID" value="NZ_CP032382.1"/>
</dbReference>
<dbReference type="PROSITE" id="PS50835">
    <property type="entry name" value="IG_LIKE"/>
    <property type="match status" value="2"/>
</dbReference>
<dbReference type="KEGG" id="chk:D4L85_32685"/>
<dbReference type="InterPro" id="IPR003599">
    <property type="entry name" value="Ig_sub"/>
</dbReference>
<organism evidence="3 4">
    <name type="scientific">Chryseolinea soli</name>
    <dbReference type="NCBI Taxonomy" id="2321403"/>
    <lineage>
        <taxon>Bacteria</taxon>
        <taxon>Pseudomonadati</taxon>
        <taxon>Bacteroidota</taxon>
        <taxon>Cytophagia</taxon>
        <taxon>Cytophagales</taxon>
        <taxon>Fulvivirgaceae</taxon>
        <taxon>Chryseolinea</taxon>
    </lineage>
</organism>
<dbReference type="Gene3D" id="2.60.40.10">
    <property type="entry name" value="Immunoglobulins"/>
    <property type="match status" value="3"/>
</dbReference>
<dbReference type="SUPFAM" id="SSF50965">
    <property type="entry name" value="Galactose oxidase, central domain"/>
    <property type="match status" value="1"/>
</dbReference>
<accession>A0A385SV09</accession>
<evidence type="ECO:0000256" key="1">
    <source>
        <dbReference type="SAM" id="SignalP"/>
    </source>
</evidence>
<name>A0A385SV09_9BACT</name>
<evidence type="ECO:0000313" key="4">
    <source>
        <dbReference type="Proteomes" id="UP000266183"/>
    </source>
</evidence>
<feature type="signal peptide" evidence="1">
    <location>
        <begin position="1"/>
        <end position="22"/>
    </location>
</feature>
<keyword evidence="1" id="KW-0732">Signal</keyword>
<sequence length="880" mass="93052">MKKVTLSLTLCLLLVCIVVSHAQHEFYTSSSNTYGVNNNSYAGALIKFDSTFAHGNRLHQFDKVTGGNAKGSVIQATNGKLYGLTFYGGTNDLGVLYEYDPTIDSLEVKQSLNQRPGYSLVQASNGKLYFITGGAGGYLMEYDIATNILTSLKYLPYPEAPKGSLTEVKGKLYGVEAIGGPLSWGRMYEYTLATGAFRYVYNFGVASGNQPQESPVLFPDNGLLYGVNHTVPNGTVGSSGAIYSFNSATSAYVALLNIPDAIGLGAFLTVAPNHKIYGLSFQGGTDASGNHFGSIFEYTPATNSIRLVHSLGVQADGSLTGSGYTLGGLTLAANGKMYGVSASHIFCFDYLTDKVTAVIQTSLFSELGFDINANGFLKEICRKPSYTYFKNKVVALCAGDPFSYSVQSDNARTYAWKKDGTLLPSQTTSTLLFASVTPADIGTYTCVMTNYCGTTETIGSIQLTVTTPPTPVITATGITTFCEGSSVLLTSTLTGTWSTGETGTALLVTSSGNYSMIYTGTCGPTLSNVIAVTVNPVPFVTTQPIDRSILTGDNASFTVATGASPANYQWQINDGSGFEDLPDGAPYSGAKTPTLNLAGAEVSQNGYTYRCVISQGDCSDTSNAATLYVTTPEIPVITAMGLTTFCEGGSVWLTSTLDGTWNNGKTGKSLLVTEAGSYSITHFAPTGSTVSNSIVVTVNPAPAIVTQPVDRSVVTGDNTSFTITTEASPVGYQWQMDDGSGFVDLSDLAPYSGVMTQTLKVTGAEVAQDGYAYRCVISQGDCSDTSAVASLAVKVPLGVAESPGKKSLELYPNPAAETVYFVLEDRLVVQRLKVKNTLGQVIYDGNSRDPQIPVGGFAKGIYTVEVMTHDDTFVGRFVKD</sequence>
<dbReference type="NCBIfam" id="TIGR04183">
    <property type="entry name" value="Por_Secre_tail"/>
    <property type="match status" value="1"/>
</dbReference>
<dbReference type="NCBIfam" id="TIGR03803">
    <property type="entry name" value="Gloeo_Verruco"/>
    <property type="match status" value="1"/>
</dbReference>
<evidence type="ECO:0000313" key="3">
    <source>
        <dbReference type="EMBL" id="AYB35049.1"/>
    </source>
</evidence>
<dbReference type="SUPFAM" id="SSF48726">
    <property type="entry name" value="Immunoglobulin"/>
    <property type="match status" value="1"/>
</dbReference>
<dbReference type="InterPro" id="IPR013783">
    <property type="entry name" value="Ig-like_fold"/>
</dbReference>
<evidence type="ECO:0000259" key="2">
    <source>
        <dbReference type="PROSITE" id="PS50835"/>
    </source>
</evidence>
<dbReference type="PANTHER" id="PTHR46013">
    <property type="entry name" value="VASCULAR CELL ADHESION MOLECULE 1"/>
    <property type="match status" value="1"/>
</dbReference>
<keyword evidence="4" id="KW-1185">Reference proteome</keyword>
<dbReference type="EMBL" id="CP032382">
    <property type="protein sequence ID" value="AYB35049.1"/>
    <property type="molecule type" value="Genomic_DNA"/>
</dbReference>
<reference evidence="4" key="1">
    <citation type="submission" date="2018-09" db="EMBL/GenBank/DDBJ databases">
        <title>Chryseolinea sp. KIS68-18 isolated from soil.</title>
        <authorList>
            <person name="Weon H.-Y."/>
            <person name="Kwon S.-W."/>
            <person name="Lee S.A."/>
        </authorList>
    </citation>
    <scope>NUCLEOTIDE SEQUENCE [LARGE SCALE GENOMIC DNA]</scope>
    <source>
        <strain evidence="4">KIS68-18</strain>
    </source>
</reference>
<dbReference type="InterPro" id="IPR007110">
    <property type="entry name" value="Ig-like_dom"/>
</dbReference>
<dbReference type="SMART" id="SM00409">
    <property type="entry name" value="IG"/>
    <property type="match status" value="3"/>
</dbReference>
<dbReference type="InterPro" id="IPR015915">
    <property type="entry name" value="Kelch-typ_b-propeller"/>
</dbReference>
<feature type="domain" description="Ig-like" evidence="2">
    <location>
        <begin position="397"/>
        <end position="466"/>
    </location>
</feature>
<dbReference type="AlphaFoldDB" id="A0A385SV09"/>